<organism evidence="1 2">
    <name type="scientific">Flagellimonas iocasae</name>
    <dbReference type="NCBI Taxonomy" id="2055905"/>
    <lineage>
        <taxon>Bacteria</taxon>
        <taxon>Pseudomonadati</taxon>
        <taxon>Bacteroidota</taxon>
        <taxon>Flavobacteriia</taxon>
        <taxon>Flavobacteriales</taxon>
        <taxon>Flavobacteriaceae</taxon>
        <taxon>Flagellimonas</taxon>
    </lineage>
</organism>
<name>A0ABW4XZS3_9FLAO</name>
<dbReference type="EMBL" id="JBHUHU010000003">
    <property type="protein sequence ID" value="MFD2100547.1"/>
    <property type="molecule type" value="Genomic_DNA"/>
</dbReference>
<dbReference type="RefSeq" id="WP_379831253.1">
    <property type="nucleotide sequence ID" value="NZ_JBHUHU010000003.1"/>
</dbReference>
<accession>A0ABW4XZS3</accession>
<evidence type="ECO:0000313" key="2">
    <source>
        <dbReference type="Proteomes" id="UP001597342"/>
    </source>
</evidence>
<proteinExistence type="predicted"/>
<protein>
    <submittedName>
        <fullName evidence="1">Uncharacterized protein</fullName>
    </submittedName>
</protein>
<keyword evidence="2" id="KW-1185">Reference proteome</keyword>
<dbReference type="Proteomes" id="UP001597342">
    <property type="component" value="Unassembled WGS sequence"/>
</dbReference>
<sequence length="43" mass="5018">MSEKKDKLPKKKERAKEYEKKLKINGTLEDVLKVSVDKKKGDN</sequence>
<gene>
    <name evidence="1" type="ORF">ACFSJE_12220</name>
</gene>
<reference evidence="2" key="1">
    <citation type="journal article" date="2019" name="Int. J. Syst. Evol. Microbiol.">
        <title>The Global Catalogue of Microorganisms (GCM) 10K type strain sequencing project: providing services to taxonomists for standard genome sequencing and annotation.</title>
        <authorList>
            <consortium name="The Broad Institute Genomics Platform"/>
            <consortium name="The Broad Institute Genome Sequencing Center for Infectious Disease"/>
            <person name="Wu L."/>
            <person name="Ma J."/>
        </authorList>
    </citation>
    <scope>NUCLEOTIDE SEQUENCE [LARGE SCALE GENOMIC DNA]</scope>
    <source>
        <strain evidence="2">JCM 3389</strain>
    </source>
</reference>
<comment type="caution">
    <text evidence="1">The sequence shown here is derived from an EMBL/GenBank/DDBJ whole genome shotgun (WGS) entry which is preliminary data.</text>
</comment>
<evidence type="ECO:0000313" key="1">
    <source>
        <dbReference type="EMBL" id="MFD2100547.1"/>
    </source>
</evidence>